<proteinExistence type="predicted"/>
<organism evidence="3 4">
    <name type="scientific">Ktedonosporobacter rubrisoli</name>
    <dbReference type="NCBI Taxonomy" id="2509675"/>
    <lineage>
        <taxon>Bacteria</taxon>
        <taxon>Bacillati</taxon>
        <taxon>Chloroflexota</taxon>
        <taxon>Ktedonobacteria</taxon>
        <taxon>Ktedonobacterales</taxon>
        <taxon>Ktedonosporobacteraceae</taxon>
        <taxon>Ktedonosporobacter</taxon>
    </lineage>
</organism>
<keyword evidence="4" id="KW-1185">Reference proteome</keyword>
<dbReference type="InterPro" id="IPR036628">
    <property type="entry name" value="Clp_N_dom_sf"/>
</dbReference>
<evidence type="ECO:0000259" key="2">
    <source>
        <dbReference type="PROSITE" id="PS51903"/>
    </source>
</evidence>
<accession>A0A4P6JV83</accession>
<evidence type="ECO:0000313" key="4">
    <source>
        <dbReference type="Proteomes" id="UP000290365"/>
    </source>
</evidence>
<dbReference type="InterPro" id="IPR004176">
    <property type="entry name" value="Clp_R_N"/>
</dbReference>
<dbReference type="PROSITE" id="PS51903">
    <property type="entry name" value="CLP_R"/>
    <property type="match status" value="2"/>
</dbReference>
<protein>
    <recommendedName>
        <fullName evidence="2">Clp R domain-containing protein</fullName>
    </recommendedName>
</protein>
<dbReference type="AlphaFoldDB" id="A0A4P6JV83"/>
<evidence type="ECO:0000313" key="3">
    <source>
        <dbReference type="EMBL" id="QBD79424.1"/>
    </source>
</evidence>
<gene>
    <name evidence="3" type="ORF">EPA93_26925</name>
</gene>
<feature type="domain" description="Clp R" evidence="2">
    <location>
        <begin position="16"/>
        <end position="315"/>
    </location>
</feature>
<feature type="domain" description="Clp R" evidence="2">
    <location>
        <begin position="319"/>
        <end position="499"/>
    </location>
</feature>
<evidence type="ECO:0000256" key="1">
    <source>
        <dbReference type="PROSITE-ProRule" id="PRU01251"/>
    </source>
</evidence>
<keyword evidence="1" id="KW-0677">Repeat</keyword>
<name>A0A4P6JV83_KTERU</name>
<dbReference type="SUPFAM" id="SSF81923">
    <property type="entry name" value="Double Clp-N motif"/>
    <property type="match status" value="4"/>
</dbReference>
<dbReference type="PANTHER" id="PTHR47016:SF5">
    <property type="entry name" value="CLP DOMAIN SUPERFAMILY PROTEIN"/>
    <property type="match status" value="1"/>
</dbReference>
<sequence length="572" mass="62951">MSQGNLDTLLKSIKYFDKFSMGAQKVVKLAGEEAQRLQRSTVGSEHLLLGLLREGKSNAARVLQVLGVTLERVRKAVEDAQETEENTAQAEITFSADGSMALEMAMKVAESQFLPPGSAGQLFGSLSASEDEAKKILQDGKLPQRWEALGVTLEDVRKALAEAKGRQVEIPFDQGSPANTPTEEDARRRHPLFRVDIRKLLLGVLRVPESHGVKILQGLDVPLKDIRTLLLLLDLGTLPISYGEYAQRFTLPARKAWRLAHEEARRMQDTYVRSDHLLLGLMAEGNGVAATMLAEMGVGLEKMREQVTPGHEMSDWSMPSEIKLQPFLKDIIELASNEARRLYHPAIGTGHLLLVLLQEHEDQSLEADVLRWLGVDLDKLRAGLRSALKASVSEEVGSEVEEEGIYAGNASIASIEKDLGSRELDKTILATYQFKPEVWEVLVYARITAQNLVQRVGPEHLLINLARKPDGPLRTVFQELGIDYAKARAALEKRSGRGTEAGTVVQRQSALCQACLLLAVDEAERRGGRGAPITNEHVLLGLLREEQGFIAKLLGDLGTSVEVVRTKLVSAL</sequence>
<reference evidence="3 4" key="1">
    <citation type="submission" date="2019-01" db="EMBL/GenBank/DDBJ databases">
        <title>Ktedonosporobacter rubrisoli SCAWS-G2.</title>
        <authorList>
            <person name="Huang Y."/>
            <person name="Yan B."/>
        </authorList>
    </citation>
    <scope>NUCLEOTIDE SEQUENCE [LARGE SCALE GENOMIC DNA]</scope>
    <source>
        <strain evidence="3 4">SCAWS-G2</strain>
    </source>
</reference>
<dbReference type="Gene3D" id="1.10.1780.10">
    <property type="entry name" value="Clp, N-terminal domain"/>
    <property type="match status" value="5"/>
</dbReference>
<dbReference type="Proteomes" id="UP000290365">
    <property type="component" value="Chromosome"/>
</dbReference>
<dbReference type="EMBL" id="CP035758">
    <property type="protein sequence ID" value="QBD79424.1"/>
    <property type="molecule type" value="Genomic_DNA"/>
</dbReference>
<dbReference type="KEGG" id="kbs:EPA93_26925"/>
<dbReference type="PANTHER" id="PTHR47016">
    <property type="entry name" value="ATP-DEPENDENT CLP PROTEASE ATP-BINDING SUBUNIT CLPT1, CHLOROPLASTIC"/>
    <property type="match status" value="1"/>
</dbReference>
<dbReference type="OrthoDB" id="571071at2"/>
<dbReference type="InterPro" id="IPR044217">
    <property type="entry name" value="CLPT1/2"/>
</dbReference>
<dbReference type="Pfam" id="PF02861">
    <property type="entry name" value="Clp_N"/>
    <property type="match status" value="4"/>
</dbReference>
<dbReference type="RefSeq" id="WP_129890477.1">
    <property type="nucleotide sequence ID" value="NZ_CP035758.1"/>
</dbReference>